<dbReference type="AlphaFoldDB" id="A0A0P1EJD9"/>
<evidence type="ECO:0000313" key="2">
    <source>
        <dbReference type="Proteomes" id="UP000050786"/>
    </source>
</evidence>
<name>A0A0P1EJD9_9RHOB</name>
<gene>
    <name evidence="1" type="ORF">RUM4293_01281</name>
</gene>
<evidence type="ECO:0000313" key="1">
    <source>
        <dbReference type="EMBL" id="CUH42393.1"/>
    </source>
</evidence>
<reference evidence="2" key="1">
    <citation type="submission" date="2015-09" db="EMBL/GenBank/DDBJ databases">
        <authorList>
            <person name="Rodrigo-Torres L."/>
            <person name="Arahal D.R."/>
        </authorList>
    </citation>
    <scope>NUCLEOTIDE SEQUENCE [LARGE SCALE GENOMIC DNA]</scope>
    <source>
        <strain evidence="2">CECT 4293</strain>
    </source>
</reference>
<sequence>MLRAVLRRWLREQDFRKTLPSLLGDKFEKLPMYLAFTNGMAISVAKVKNSQKTAEASWEICSRHRGKISTKRSFSDAKTSKLQTGCSPRRRRKSELRTNPPDVNAAKFVVEWRPNREGNLGTAAHFPETGHSNRVNTLKSNPVIRCNGVERLTCGQCGLWVFGLR</sequence>
<proteinExistence type="predicted"/>
<accession>A0A0P1EJD9</accession>
<organism evidence="1 2">
    <name type="scientific">Ruegeria atlantica</name>
    <dbReference type="NCBI Taxonomy" id="81569"/>
    <lineage>
        <taxon>Bacteria</taxon>
        <taxon>Pseudomonadati</taxon>
        <taxon>Pseudomonadota</taxon>
        <taxon>Alphaproteobacteria</taxon>
        <taxon>Rhodobacterales</taxon>
        <taxon>Roseobacteraceae</taxon>
        <taxon>Ruegeria</taxon>
    </lineage>
</organism>
<protein>
    <submittedName>
        <fullName evidence="1">Uncharacterized protein</fullName>
    </submittedName>
</protein>
<dbReference type="Proteomes" id="UP000050786">
    <property type="component" value="Unassembled WGS sequence"/>
</dbReference>
<dbReference type="EMBL" id="CYPS01000021">
    <property type="protein sequence ID" value="CUH42393.1"/>
    <property type="molecule type" value="Genomic_DNA"/>
</dbReference>
<keyword evidence="2" id="KW-1185">Reference proteome</keyword>